<sequence>MSLIFPVSMDCTTSVMSRADRYIDWIYRIMRFRLIAFGWGAVKISSAKSNRQPNETIDQQEKTSSKCESQFLFKTHLGSPSNAGHRNPVRGR</sequence>
<accession>A0A2T1ANB0</accession>
<protein>
    <submittedName>
        <fullName evidence="1">Uncharacterized protein</fullName>
    </submittedName>
</protein>
<comment type="caution">
    <text evidence="1">The sequence shown here is derived from an EMBL/GenBank/DDBJ whole genome shotgun (WGS) entry which is preliminary data.</text>
</comment>
<gene>
    <name evidence="1" type="ORF">CLV89_101312</name>
</gene>
<dbReference type="AlphaFoldDB" id="A0A2T1ANB0"/>
<name>A0A2T1ANB0_TRISK</name>
<organism evidence="1 2">
    <name type="scientific">Tritonibacter scottomollicae</name>
    <name type="common">Epibacterium scottomollicae</name>
    <dbReference type="NCBI Taxonomy" id="483013"/>
    <lineage>
        <taxon>Bacteria</taxon>
        <taxon>Pseudomonadati</taxon>
        <taxon>Pseudomonadota</taxon>
        <taxon>Alphaproteobacteria</taxon>
        <taxon>Rhodobacterales</taxon>
        <taxon>Paracoccaceae</taxon>
        <taxon>Tritonibacter</taxon>
    </lineage>
</organism>
<proteinExistence type="predicted"/>
<evidence type="ECO:0000313" key="1">
    <source>
        <dbReference type="EMBL" id="PRZ50096.1"/>
    </source>
</evidence>
<reference evidence="1 2" key="1">
    <citation type="submission" date="2018-03" db="EMBL/GenBank/DDBJ databases">
        <title>Genomic Encyclopedia of Archaeal and Bacterial Type Strains, Phase II (KMG-II): from individual species to whole genera.</title>
        <authorList>
            <person name="Goeker M."/>
        </authorList>
    </citation>
    <scope>NUCLEOTIDE SEQUENCE [LARGE SCALE GENOMIC DNA]</scope>
    <source>
        <strain evidence="1 2">DSM 25328</strain>
    </source>
</reference>
<dbReference type="EMBL" id="PVUF01000001">
    <property type="protein sequence ID" value="PRZ50096.1"/>
    <property type="molecule type" value="Genomic_DNA"/>
</dbReference>
<evidence type="ECO:0000313" key="2">
    <source>
        <dbReference type="Proteomes" id="UP000237718"/>
    </source>
</evidence>
<dbReference type="Proteomes" id="UP000237718">
    <property type="component" value="Unassembled WGS sequence"/>
</dbReference>